<keyword evidence="3" id="KW-1185">Reference proteome</keyword>
<name>A0A4C1U6Z3_EUMVA</name>
<feature type="region of interest" description="Disordered" evidence="1">
    <location>
        <begin position="78"/>
        <end position="106"/>
    </location>
</feature>
<proteinExistence type="predicted"/>
<sequence>MKQRLAFVPTAQHDDHACPPDVPFSRARCRSMQSIKRMCFSSTEAARGGPAAGGGAARVSRAAGRAVRYSPAPVPQLISHVTDRRAPPLAAPRVCGTPGKMPADAR</sequence>
<dbReference type="AlphaFoldDB" id="A0A4C1U6Z3"/>
<evidence type="ECO:0000256" key="1">
    <source>
        <dbReference type="SAM" id="MobiDB-lite"/>
    </source>
</evidence>
<dbReference type="EMBL" id="BGZK01000135">
    <property type="protein sequence ID" value="GBP22038.1"/>
    <property type="molecule type" value="Genomic_DNA"/>
</dbReference>
<protein>
    <submittedName>
        <fullName evidence="2">Uncharacterized protein</fullName>
    </submittedName>
</protein>
<gene>
    <name evidence="2" type="ORF">EVAR_18679_1</name>
</gene>
<evidence type="ECO:0000313" key="2">
    <source>
        <dbReference type="EMBL" id="GBP22038.1"/>
    </source>
</evidence>
<organism evidence="2 3">
    <name type="scientific">Eumeta variegata</name>
    <name type="common">Bagworm moth</name>
    <name type="synonym">Eumeta japonica</name>
    <dbReference type="NCBI Taxonomy" id="151549"/>
    <lineage>
        <taxon>Eukaryota</taxon>
        <taxon>Metazoa</taxon>
        <taxon>Ecdysozoa</taxon>
        <taxon>Arthropoda</taxon>
        <taxon>Hexapoda</taxon>
        <taxon>Insecta</taxon>
        <taxon>Pterygota</taxon>
        <taxon>Neoptera</taxon>
        <taxon>Endopterygota</taxon>
        <taxon>Lepidoptera</taxon>
        <taxon>Glossata</taxon>
        <taxon>Ditrysia</taxon>
        <taxon>Tineoidea</taxon>
        <taxon>Psychidae</taxon>
        <taxon>Oiketicinae</taxon>
        <taxon>Eumeta</taxon>
    </lineage>
</organism>
<comment type="caution">
    <text evidence="2">The sequence shown here is derived from an EMBL/GenBank/DDBJ whole genome shotgun (WGS) entry which is preliminary data.</text>
</comment>
<reference evidence="2 3" key="1">
    <citation type="journal article" date="2019" name="Commun. Biol.">
        <title>The bagworm genome reveals a unique fibroin gene that provides high tensile strength.</title>
        <authorList>
            <person name="Kono N."/>
            <person name="Nakamura H."/>
            <person name="Ohtoshi R."/>
            <person name="Tomita M."/>
            <person name="Numata K."/>
            <person name="Arakawa K."/>
        </authorList>
    </citation>
    <scope>NUCLEOTIDE SEQUENCE [LARGE SCALE GENOMIC DNA]</scope>
</reference>
<dbReference type="Proteomes" id="UP000299102">
    <property type="component" value="Unassembled WGS sequence"/>
</dbReference>
<evidence type="ECO:0000313" key="3">
    <source>
        <dbReference type="Proteomes" id="UP000299102"/>
    </source>
</evidence>
<accession>A0A4C1U6Z3</accession>